<evidence type="ECO:0008006" key="3">
    <source>
        <dbReference type="Google" id="ProtNLM"/>
    </source>
</evidence>
<dbReference type="Proteomes" id="UP000294498">
    <property type="component" value="Unassembled WGS sequence"/>
</dbReference>
<comment type="caution">
    <text evidence="1">The sequence shown here is derived from an EMBL/GenBank/DDBJ whole genome shotgun (WGS) entry which is preliminary data.</text>
</comment>
<dbReference type="AlphaFoldDB" id="A0A4R8DRK4"/>
<dbReference type="RefSeq" id="WP_133992155.1">
    <property type="nucleotide sequence ID" value="NZ_SODV01000001.1"/>
</dbReference>
<organism evidence="1 2">
    <name type="scientific">Dinghuibacter silviterrae</name>
    <dbReference type="NCBI Taxonomy" id="1539049"/>
    <lineage>
        <taxon>Bacteria</taxon>
        <taxon>Pseudomonadati</taxon>
        <taxon>Bacteroidota</taxon>
        <taxon>Chitinophagia</taxon>
        <taxon>Chitinophagales</taxon>
        <taxon>Chitinophagaceae</taxon>
        <taxon>Dinghuibacter</taxon>
    </lineage>
</organism>
<keyword evidence="2" id="KW-1185">Reference proteome</keyword>
<gene>
    <name evidence="1" type="ORF">EDB95_1491</name>
</gene>
<reference evidence="1 2" key="1">
    <citation type="submission" date="2019-03" db="EMBL/GenBank/DDBJ databases">
        <title>Genomic Encyclopedia of Type Strains, Phase IV (KMG-IV): sequencing the most valuable type-strain genomes for metagenomic binning, comparative biology and taxonomic classification.</title>
        <authorList>
            <person name="Goeker M."/>
        </authorList>
    </citation>
    <scope>NUCLEOTIDE SEQUENCE [LARGE SCALE GENOMIC DNA]</scope>
    <source>
        <strain evidence="1 2">DSM 100059</strain>
    </source>
</reference>
<accession>A0A4R8DRK4</accession>
<dbReference type="OrthoDB" id="676945at2"/>
<evidence type="ECO:0000313" key="2">
    <source>
        <dbReference type="Proteomes" id="UP000294498"/>
    </source>
</evidence>
<dbReference type="EMBL" id="SODV01000001">
    <property type="protein sequence ID" value="TDX00466.1"/>
    <property type="molecule type" value="Genomic_DNA"/>
</dbReference>
<name>A0A4R8DRK4_9BACT</name>
<proteinExistence type="predicted"/>
<protein>
    <recommendedName>
        <fullName evidence="3">Cro/C1-type helix-turn-helix DNA-binding protein</fullName>
    </recommendedName>
</protein>
<sequence length="84" mass="9619">MATETHLAAARALLEQNKIKNISELFVFLNKTETRKELRIGFQTLSNKIEFPERFTVGELMTLAKIIEVDYSVISNLAYISVKE</sequence>
<evidence type="ECO:0000313" key="1">
    <source>
        <dbReference type="EMBL" id="TDX00466.1"/>
    </source>
</evidence>